<evidence type="ECO:0000313" key="17">
    <source>
        <dbReference type="Proteomes" id="UP000706333"/>
    </source>
</evidence>
<keyword evidence="12" id="KW-0472">Membrane</keyword>
<comment type="catalytic activity">
    <reaction evidence="13">
        <text>(S)-dihydroorotate + a quinone = orotate + a quinol</text>
        <dbReference type="Rhea" id="RHEA:30187"/>
        <dbReference type="ChEBI" id="CHEBI:24646"/>
        <dbReference type="ChEBI" id="CHEBI:30839"/>
        <dbReference type="ChEBI" id="CHEBI:30864"/>
        <dbReference type="ChEBI" id="CHEBI:132124"/>
        <dbReference type="EC" id="1.3.5.2"/>
    </reaction>
</comment>
<comment type="similarity">
    <text evidence="5">Belongs to the dihydroorotate dehydrogenase family. Type 2 subfamily.</text>
</comment>
<dbReference type="NCBIfam" id="NF003652">
    <property type="entry name" value="PRK05286.2-5"/>
    <property type="match status" value="1"/>
</dbReference>
<dbReference type="GO" id="GO:0009220">
    <property type="term" value="P:pyrimidine ribonucleotide biosynthetic process"/>
    <property type="evidence" value="ECO:0007669"/>
    <property type="project" value="UniProtKB-UniRule"/>
</dbReference>
<evidence type="ECO:0000256" key="11">
    <source>
        <dbReference type="ARBA" id="ARBA00023002"/>
    </source>
</evidence>
<dbReference type="SUPFAM" id="SSF51395">
    <property type="entry name" value="FMN-linked oxidoreductases"/>
    <property type="match status" value="1"/>
</dbReference>
<comment type="cofactor">
    <cofactor evidence="1">
        <name>FMN</name>
        <dbReference type="ChEBI" id="CHEBI:58210"/>
    </cofactor>
</comment>
<sequence>MTGLIERAGLAVLARIDPERAHGLALTALRAGVVPMPAPVASPRLAVTVAGLRLDNPLGLAAGFDKNAVALAPLSRAGFGFLEIGAVTPRPQPGNPRPRLFRLPQDGAVINRFGFNNDGAEAVAARLERRPASGPPVGVNLGANKDSEDRAGDFAAVLTRLGPHVDFATVNVSSPNTERLRDLQGPAALAALLERVMAARAGLARPIPVFLKIAPDLDDAALEQIAEVATDAGIHAIVATNTTLARSGLRGRHADQAGGLSGRPLFAPSTRVLARLSALTDGRMPLIGVGGVASAEDALAKIHAGAVAVQLYTALSTRGLSLVGDILGGLDAALAAAGHDSVAQAVGARRAAWLQPARIAL</sequence>
<keyword evidence="9" id="KW-0288">FMN</keyword>
<dbReference type="CDD" id="cd04738">
    <property type="entry name" value="DHOD_2_like"/>
    <property type="match status" value="1"/>
</dbReference>
<evidence type="ECO:0000256" key="7">
    <source>
        <dbReference type="ARBA" id="ARBA00018366"/>
    </source>
</evidence>
<accession>A0A934TJB5</accession>
<dbReference type="PROSITE" id="PS00912">
    <property type="entry name" value="DHODEHASE_2"/>
    <property type="match status" value="1"/>
</dbReference>
<comment type="subcellular location">
    <subcellularLocation>
        <location evidence="3">Membrane</location>
    </subcellularLocation>
</comment>
<protein>
    <recommendedName>
        <fullName evidence="7 14">Dihydroorotate dehydrogenase (quinone)</fullName>
        <ecNumber evidence="6 14">1.3.5.2</ecNumber>
    </recommendedName>
</protein>
<dbReference type="InterPro" id="IPR013785">
    <property type="entry name" value="Aldolase_TIM"/>
</dbReference>
<dbReference type="PANTHER" id="PTHR48109">
    <property type="entry name" value="DIHYDROOROTATE DEHYDROGENASE (QUINONE), MITOCHONDRIAL-RELATED"/>
    <property type="match status" value="1"/>
</dbReference>
<dbReference type="GO" id="GO:0006207">
    <property type="term" value="P:'de novo' pyrimidine nucleobase biosynthetic process"/>
    <property type="evidence" value="ECO:0007669"/>
    <property type="project" value="UniProtKB-UniRule"/>
</dbReference>
<feature type="domain" description="Dihydroorotate dehydrogenase catalytic" evidence="15">
    <location>
        <begin position="45"/>
        <end position="333"/>
    </location>
</feature>
<evidence type="ECO:0000256" key="10">
    <source>
        <dbReference type="ARBA" id="ARBA00022975"/>
    </source>
</evidence>
<evidence type="ECO:0000256" key="13">
    <source>
        <dbReference type="ARBA" id="ARBA00048639"/>
    </source>
</evidence>
<dbReference type="PROSITE" id="PS00911">
    <property type="entry name" value="DHODEHASE_1"/>
    <property type="match status" value="1"/>
</dbReference>
<dbReference type="Gene3D" id="3.20.20.70">
    <property type="entry name" value="Aldolase class I"/>
    <property type="match status" value="1"/>
</dbReference>
<comment type="function">
    <text evidence="2">Catalyzes the conversion of dihydroorotate to orotate with quinone as electron acceptor.</text>
</comment>
<comment type="caution">
    <text evidence="16">The sequence shown here is derived from an EMBL/GenBank/DDBJ whole genome shotgun (WGS) entry which is preliminary data.</text>
</comment>
<dbReference type="GO" id="GO:0016020">
    <property type="term" value="C:membrane"/>
    <property type="evidence" value="ECO:0007669"/>
    <property type="project" value="UniProtKB-SubCell"/>
</dbReference>
<comment type="pathway">
    <text evidence="4">Pyrimidine metabolism; UMP biosynthesis via de novo pathway; orotate from (S)-dihydroorotate (quinone route): step 1/1.</text>
</comment>
<proteinExistence type="inferred from homology"/>
<keyword evidence="8" id="KW-0285">Flavoprotein</keyword>
<evidence type="ECO:0000256" key="1">
    <source>
        <dbReference type="ARBA" id="ARBA00001917"/>
    </source>
</evidence>
<dbReference type="InterPro" id="IPR005720">
    <property type="entry name" value="Dihydroorotate_DH_cat"/>
</dbReference>
<dbReference type="NCBIfam" id="TIGR01036">
    <property type="entry name" value="pyrD_sub2"/>
    <property type="match status" value="1"/>
</dbReference>
<dbReference type="EC" id="1.3.5.2" evidence="6 14"/>
<dbReference type="EMBL" id="NHSD01000150">
    <property type="protein sequence ID" value="MBK5926663.1"/>
    <property type="molecule type" value="Genomic_DNA"/>
</dbReference>
<organism evidence="16 17">
    <name type="scientific">Rhodobaculum claviforme</name>
    <dbReference type="NCBI Taxonomy" id="1549854"/>
    <lineage>
        <taxon>Bacteria</taxon>
        <taxon>Pseudomonadati</taxon>
        <taxon>Pseudomonadota</taxon>
        <taxon>Alphaproteobacteria</taxon>
        <taxon>Rhodobacterales</taxon>
        <taxon>Paracoccaceae</taxon>
        <taxon>Rhodobaculum</taxon>
    </lineage>
</organism>
<gene>
    <name evidence="16" type="ORF">CCR87_04750</name>
</gene>
<dbReference type="InterPro" id="IPR001295">
    <property type="entry name" value="Dihydroorotate_DH_CS"/>
</dbReference>
<dbReference type="GO" id="GO:0106430">
    <property type="term" value="F:dihydroorotate dehydrogenase (quinone) activity"/>
    <property type="evidence" value="ECO:0007669"/>
    <property type="project" value="UniProtKB-EC"/>
</dbReference>
<dbReference type="PANTHER" id="PTHR48109:SF4">
    <property type="entry name" value="DIHYDROOROTATE DEHYDROGENASE (QUINONE), MITOCHONDRIAL"/>
    <property type="match status" value="1"/>
</dbReference>
<dbReference type="InterPro" id="IPR050074">
    <property type="entry name" value="DHO_dehydrogenase"/>
</dbReference>
<dbReference type="RefSeq" id="WP_201156432.1">
    <property type="nucleotide sequence ID" value="NZ_NHSD01000150.1"/>
</dbReference>
<keyword evidence="10" id="KW-0665">Pyrimidine biosynthesis</keyword>
<keyword evidence="17" id="KW-1185">Reference proteome</keyword>
<evidence type="ECO:0000256" key="4">
    <source>
        <dbReference type="ARBA" id="ARBA00005161"/>
    </source>
</evidence>
<keyword evidence="11" id="KW-0560">Oxidoreductase</keyword>
<evidence type="ECO:0000259" key="15">
    <source>
        <dbReference type="Pfam" id="PF01180"/>
    </source>
</evidence>
<dbReference type="GO" id="GO:0005737">
    <property type="term" value="C:cytoplasm"/>
    <property type="evidence" value="ECO:0007669"/>
    <property type="project" value="InterPro"/>
</dbReference>
<dbReference type="NCBIfam" id="NF003645">
    <property type="entry name" value="PRK05286.1-2"/>
    <property type="match status" value="1"/>
</dbReference>
<reference evidence="16" key="2">
    <citation type="journal article" date="2020" name="Microorganisms">
        <title>Osmotic Adaptation and Compatible Solute Biosynthesis of Phototrophic Bacteria as Revealed from Genome Analyses.</title>
        <authorList>
            <person name="Imhoff J.F."/>
            <person name="Rahn T."/>
            <person name="Kunzel S."/>
            <person name="Keller A."/>
            <person name="Neulinger S.C."/>
        </authorList>
    </citation>
    <scope>NUCLEOTIDE SEQUENCE</scope>
    <source>
        <strain evidence="16">LMG 28126</strain>
    </source>
</reference>
<evidence type="ECO:0000256" key="6">
    <source>
        <dbReference type="ARBA" id="ARBA00012791"/>
    </source>
</evidence>
<evidence type="ECO:0000256" key="3">
    <source>
        <dbReference type="ARBA" id="ARBA00004370"/>
    </source>
</evidence>
<reference evidence="16" key="1">
    <citation type="submission" date="2017-05" db="EMBL/GenBank/DDBJ databases">
        <authorList>
            <person name="Imhoff J.F."/>
            <person name="Rahn T."/>
            <person name="Kuenzel S."/>
            <person name="Neulinger S.C."/>
        </authorList>
    </citation>
    <scope>NUCLEOTIDE SEQUENCE</scope>
    <source>
        <strain evidence="16">LMG 28126</strain>
    </source>
</reference>
<evidence type="ECO:0000256" key="9">
    <source>
        <dbReference type="ARBA" id="ARBA00022643"/>
    </source>
</evidence>
<name>A0A934TJB5_9RHOB</name>
<dbReference type="AlphaFoldDB" id="A0A934TJB5"/>
<evidence type="ECO:0000256" key="8">
    <source>
        <dbReference type="ARBA" id="ARBA00022630"/>
    </source>
</evidence>
<evidence type="ECO:0000256" key="2">
    <source>
        <dbReference type="ARBA" id="ARBA00003125"/>
    </source>
</evidence>
<dbReference type="Pfam" id="PF01180">
    <property type="entry name" value="DHO_dh"/>
    <property type="match status" value="1"/>
</dbReference>
<evidence type="ECO:0000256" key="5">
    <source>
        <dbReference type="ARBA" id="ARBA00005359"/>
    </source>
</evidence>
<evidence type="ECO:0000256" key="12">
    <source>
        <dbReference type="ARBA" id="ARBA00023136"/>
    </source>
</evidence>
<dbReference type="Proteomes" id="UP000706333">
    <property type="component" value="Unassembled WGS sequence"/>
</dbReference>
<evidence type="ECO:0000256" key="14">
    <source>
        <dbReference type="NCBIfam" id="TIGR01036"/>
    </source>
</evidence>
<evidence type="ECO:0000313" key="16">
    <source>
        <dbReference type="EMBL" id="MBK5926663.1"/>
    </source>
</evidence>
<dbReference type="InterPro" id="IPR005719">
    <property type="entry name" value="Dihydroorotate_DH_2"/>
</dbReference>